<dbReference type="SUPFAM" id="SSF52151">
    <property type="entry name" value="FabD/lysophospholipase-like"/>
    <property type="match status" value="1"/>
</dbReference>
<keyword evidence="3" id="KW-1185">Reference proteome</keyword>
<evidence type="ECO:0000313" key="3">
    <source>
        <dbReference type="Proteomes" id="UP000076104"/>
    </source>
</evidence>
<dbReference type="InterPro" id="IPR014043">
    <property type="entry name" value="Acyl_transferase_dom"/>
</dbReference>
<dbReference type="Pfam" id="PF00698">
    <property type="entry name" value="Acyl_transf_1"/>
    <property type="match status" value="1"/>
</dbReference>
<dbReference type="RefSeq" id="WP_062844866.1">
    <property type="nucleotide sequence ID" value="NZ_CP014945.1"/>
</dbReference>
<dbReference type="PANTHER" id="PTHR42681:SF6">
    <property type="entry name" value="BLL0263 PROTEIN"/>
    <property type="match status" value="1"/>
</dbReference>
<dbReference type="Gene3D" id="3.40.366.10">
    <property type="entry name" value="Malonyl-Coenzyme A Acyl Carrier Protein, domain 2"/>
    <property type="match status" value="1"/>
</dbReference>
<protein>
    <submittedName>
        <fullName evidence="2">Malonyl-CoA ACP transacylase</fullName>
    </submittedName>
</protein>
<dbReference type="InterPro" id="IPR017554">
    <property type="entry name" value="Malonate_deCOase_MdcHsu"/>
</dbReference>
<evidence type="ECO:0000259" key="1">
    <source>
        <dbReference type="SMART" id="SM00827"/>
    </source>
</evidence>
<dbReference type="NCBIfam" id="TIGR03131">
    <property type="entry name" value="malonate_mdcH"/>
    <property type="match status" value="1"/>
</dbReference>
<dbReference type="GeneID" id="33058844"/>
<organism evidence="2 3">
    <name type="scientific">Psychrobacter alimentarius</name>
    <dbReference type="NCBI Taxonomy" id="261164"/>
    <lineage>
        <taxon>Bacteria</taxon>
        <taxon>Pseudomonadati</taxon>
        <taxon>Pseudomonadota</taxon>
        <taxon>Gammaproteobacteria</taxon>
        <taxon>Moraxellales</taxon>
        <taxon>Moraxellaceae</taxon>
        <taxon>Psychrobacter</taxon>
    </lineage>
</organism>
<reference evidence="2 3" key="1">
    <citation type="submission" date="2016-03" db="EMBL/GenBank/DDBJ databases">
        <title>Genome sequencing of Psychrobacter alimentarius PAMC 27889.</title>
        <authorList>
            <person name="Lee J."/>
            <person name="Kim O.-S."/>
        </authorList>
    </citation>
    <scope>NUCLEOTIDE SEQUENCE [LARGE SCALE GENOMIC DNA]</scope>
    <source>
        <strain evidence="2 3">PAMC 27889</strain>
    </source>
</reference>
<sequence length="306" mass="34529">MSLILLFSGQGLQGQRHIEEVLNDTSEYEQALLKDMMPDLFANDIDSTFAGETIFSNEIAQPFIYTLQYHRWQKLRQMIDKPIAFAGYSLGEINAFCCSAELDFEAGLTLVQQRAKLMEEDVSASSGLLSVQGLHSSELEKLLLETNTYLSIKIGEDQFIIAGHNEKLSQAEQLAQTLGARNTKLLNVSVPSHTEMMQAAAEKFRTYTDAMTMPMMQTPIISATEGIKYYAAKQGLQILSSQIDHPLDWYTCMETIQEYQPSMIIEMGPGNALSKMINNLMPHLPCRSWDDFRHVDGLLEWVVKNK</sequence>
<dbReference type="SMART" id="SM00827">
    <property type="entry name" value="PKS_AT"/>
    <property type="match status" value="1"/>
</dbReference>
<dbReference type="PANTHER" id="PTHR42681">
    <property type="entry name" value="MALONYL-COA-ACYL CARRIER PROTEIN TRANSACYLASE, MITOCHONDRIAL"/>
    <property type="match status" value="1"/>
</dbReference>
<dbReference type="InterPro" id="IPR001227">
    <property type="entry name" value="Ac_transferase_dom_sf"/>
</dbReference>
<name>A0ABN4N704_9GAMM</name>
<dbReference type="InterPro" id="IPR050858">
    <property type="entry name" value="Mal-CoA-ACP_Trans/PKS_FabD"/>
</dbReference>
<gene>
    <name evidence="2" type="ORF">A3K91_1686</name>
</gene>
<accession>A0ABN4N704</accession>
<feature type="domain" description="Malonyl-CoA:ACP transacylase (MAT)" evidence="1">
    <location>
        <begin position="6"/>
        <end position="289"/>
    </location>
</feature>
<dbReference type="InterPro" id="IPR016035">
    <property type="entry name" value="Acyl_Trfase/lysoPLipase"/>
</dbReference>
<dbReference type="EMBL" id="CP014945">
    <property type="protein sequence ID" value="AMT97285.1"/>
    <property type="molecule type" value="Genomic_DNA"/>
</dbReference>
<dbReference type="Proteomes" id="UP000076104">
    <property type="component" value="Chromosome"/>
</dbReference>
<evidence type="ECO:0000313" key="2">
    <source>
        <dbReference type="EMBL" id="AMT97285.1"/>
    </source>
</evidence>
<proteinExistence type="predicted"/>
<dbReference type="Gene3D" id="3.30.70.250">
    <property type="entry name" value="Malonyl-CoA ACP transacylase, ACP-binding"/>
    <property type="match status" value="1"/>
</dbReference>